<feature type="domain" description="Helix-turn-helix" evidence="5">
    <location>
        <begin position="14"/>
        <end position="59"/>
    </location>
</feature>
<keyword evidence="4" id="KW-0808">Transferase</keyword>
<evidence type="ECO:0000256" key="1">
    <source>
        <dbReference type="ARBA" id="ARBA00004751"/>
    </source>
</evidence>
<dbReference type="InterPro" id="IPR002020">
    <property type="entry name" value="Citrate_synthase"/>
</dbReference>
<proteinExistence type="inferred from homology"/>
<protein>
    <recommendedName>
        <fullName evidence="3">citrate synthase (unknown stereospecificity)</fullName>
        <ecNumber evidence="3">2.3.3.16</ecNumber>
    </recommendedName>
</protein>
<dbReference type="InterPro" id="IPR041657">
    <property type="entry name" value="HTH_17"/>
</dbReference>
<evidence type="ECO:0000256" key="3">
    <source>
        <dbReference type="ARBA" id="ARBA00012972"/>
    </source>
</evidence>
<dbReference type="Gene3D" id="1.10.230.10">
    <property type="entry name" value="Cytochrome P450-Terp, domain 2"/>
    <property type="match status" value="1"/>
</dbReference>
<dbReference type="RefSeq" id="WP_201685040.1">
    <property type="nucleotide sequence ID" value="NZ_JAEQNA010000006.1"/>
</dbReference>
<reference evidence="6" key="1">
    <citation type="submission" date="2021-01" db="EMBL/GenBank/DDBJ databases">
        <title>Ramlibacter sp. strain AW1 16S ribosomal RNA gene Genome sequencing and assembly.</title>
        <authorList>
            <person name="Kang M."/>
        </authorList>
    </citation>
    <scope>NUCLEOTIDE SEQUENCE</scope>
    <source>
        <strain evidence="6">AW1</strain>
    </source>
</reference>
<organism evidence="6 7">
    <name type="scientific">Ramlibacter aurantiacus</name>
    <dbReference type="NCBI Taxonomy" id="2801330"/>
    <lineage>
        <taxon>Bacteria</taxon>
        <taxon>Pseudomonadati</taxon>
        <taxon>Pseudomonadota</taxon>
        <taxon>Betaproteobacteria</taxon>
        <taxon>Burkholderiales</taxon>
        <taxon>Comamonadaceae</taxon>
        <taxon>Ramlibacter</taxon>
    </lineage>
</organism>
<dbReference type="GO" id="GO:0036440">
    <property type="term" value="F:citrate synthase activity"/>
    <property type="evidence" value="ECO:0007669"/>
    <property type="project" value="UniProtKB-EC"/>
</dbReference>
<dbReference type="Pfam" id="PF00285">
    <property type="entry name" value="Citrate_synt"/>
    <property type="match status" value="1"/>
</dbReference>
<evidence type="ECO:0000313" key="7">
    <source>
        <dbReference type="Proteomes" id="UP000613011"/>
    </source>
</evidence>
<comment type="pathway">
    <text evidence="1">Carbohydrate metabolism; tricarboxylic acid cycle; isocitrate from oxaloacetate: step 1/2.</text>
</comment>
<dbReference type="GO" id="GO:0005975">
    <property type="term" value="P:carbohydrate metabolic process"/>
    <property type="evidence" value="ECO:0007669"/>
    <property type="project" value="TreeGrafter"/>
</dbReference>
<gene>
    <name evidence="6" type="ORF">JI739_16550</name>
</gene>
<dbReference type="PANTHER" id="PTHR11739:SF4">
    <property type="entry name" value="CITRATE SYNTHASE, PEROXISOMAL"/>
    <property type="match status" value="1"/>
</dbReference>
<comment type="similarity">
    <text evidence="2">Belongs to the citrate synthase family.</text>
</comment>
<dbReference type="Pfam" id="PF12728">
    <property type="entry name" value="HTH_17"/>
    <property type="match status" value="1"/>
</dbReference>
<comment type="caution">
    <text evidence="6">The sequence shown here is derived from an EMBL/GenBank/DDBJ whole genome shotgun (WGS) entry which is preliminary data.</text>
</comment>
<dbReference type="GO" id="GO:0005829">
    <property type="term" value="C:cytosol"/>
    <property type="evidence" value="ECO:0007669"/>
    <property type="project" value="TreeGrafter"/>
</dbReference>
<dbReference type="Proteomes" id="UP000613011">
    <property type="component" value="Unassembled WGS sequence"/>
</dbReference>
<dbReference type="AlphaFoldDB" id="A0A936ZJB7"/>
<dbReference type="SUPFAM" id="SSF46955">
    <property type="entry name" value="Putative DNA-binding domain"/>
    <property type="match status" value="1"/>
</dbReference>
<dbReference type="EC" id="2.3.3.16" evidence="3"/>
<keyword evidence="7" id="KW-1185">Reference proteome</keyword>
<dbReference type="InterPro" id="IPR016142">
    <property type="entry name" value="Citrate_synth-like_lrg_a-sub"/>
</dbReference>
<dbReference type="PANTHER" id="PTHR11739">
    <property type="entry name" value="CITRATE SYNTHASE"/>
    <property type="match status" value="1"/>
</dbReference>
<dbReference type="GO" id="GO:0006099">
    <property type="term" value="P:tricarboxylic acid cycle"/>
    <property type="evidence" value="ECO:0007669"/>
    <property type="project" value="TreeGrafter"/>
</dbReference>
<dbReference type="InterPro" id="IPR016143">
    <property type="entry name" value="Citrate_synth-like_sm_a-sub"/>
</dbReference>
<dbReference type="CDD" id="cd06102">
    <property type="entry name" value="citrate_synt_like_2"/>
    <property type="match status" value="1"/>
</dbReference>
<dbReference type="Gene3D" id="1.10.580.10">
    <property type="entry name" value="Citrate Synthase, domain 1"/>
    <property type="match status" value="1"/>
</dbReference>
<evidence type="ECO:0000259" key="5">
    <source>
        <dbReference type="Pfam" id="PF12728"/>
    </source>
</evidence>
<dbReference type="InterPro" id="IPR036969">
    <property type="entry name" value="Citrate_synthase_sf"/>
</dbReference>
<dbReference type="EMBL" id="JAEQNA010000006">
    <property type="protein sequence ID" value="MBL0421962.1"/>
    <property type="molecule type" value="Genomic_DNA"/>
</dbReference>
<evidence type="ECO:0000313" key="6">
    <source>
        <dbReference type="EMBL" id="MBL0421962.1"/>
    </source>
</evidence>
<dbReference type="SUPFAM" id="SSF48256">
    <property type="entry name" value="Citrate synthase"/>
    <property type="match status" value="1"/>
</dbReference>
<evidence type="ECO:0000256" key="4">
    <source>
        <dbReference type="ARBA" id="ARBA00022679"/>
    </source>
</evidence>
<name>A0A936ZJB7_9BURK</name>
<accession>A0A936ZJB7</accession>
<sequence>MSPDPSPSPDRKDLLSSQEASVVLGIKPATLYTYVSRGLLKPVRLSQQKENRYLREDVEGLRIRSSARQGHGAVAATAMRWGQPVMTTSVCEISEAGPSYRGHLATDLVRHPGVFESVAELLWTGVLPDGAHTWPVEPPHVDLTRALDGMLQDGRVKPRMMRVFSIAATALGGGSLAEELRSNSTMRFARQMLFAFAGCCGILGPQRRFAPVDGDRPLAQHILRSLQVRVTDPAEQAIQAALILGADHELSSSTFAARIAASTGATLHACVVAALAAHQGTQLAGGCDAAEDLICGLGTVAEIDQRLADAEMRRERLPGFALQIYPRGDPRASCLIELTKRIAPKSRPADLAYRFVDRARERLGIEPNIELALVVMAIAWQMPARTASALWGIGRTAGWIAHVMEQRLAGFPIRPRGQYQGLGARG</sequence>
<dbReference type="Gene3D" id="1.10.1660.10">
    <property type="match status" value="1"/>
</dbReference>
<dbReference type="PRINTS" id="PR00143">
    <property type="entry name" value="CITRTSNTHASE"/>
</dbReference>
<evidence type="ECO:0000256" key="2">
    <source>
        <dbReference type="ARBA" id="ARBA00010566"/>
    </source>
</evidence>
<dbReference type="InterPro" id="IPR009061">
    <property type="entry name" value="DNA-bd_dom_put_sf"/>
</dbReference>